<proteinExistence type="predicted"/>
<dbReference type="AlphaFoldDB" id="A0A085NUQ2"/>
<name>A0A085NUQ2_9BILA</name>
<reference evidence="1" key="1">
    <citation type="journal article" date="2014" name="Nat. Genet.">
        <title>Genome and transcriptome of the porcine whipworm Trichuris suis.</title>
        <authorList>
            <person name="Jex A.R."/>
            <person name="Nejsum P."/>
            <person name="Schwarz E.M."/>
            <person name="Hu L."/>
            <person name="Young N.D."/>
            <person name="Hall R.S."/>
            <person name="Korhonen P.K."/>
            <person name="Liao S."/>
            <person name="Thamsborg S."/>
            <person name="Xia J."/>
            <person name="Xu P."/>
            <person name="Wang S."/>
            <person name="Scheerlinck J.P."/>
            <person name="Hofmann A."/>
            <person name="Sternberg P.W."/>
            <person name="Wang J."/>
            <person name="Gasser R.B."/>
        </authorList>
    </citation>
    <scope>NUCLEOTIDE SEQUENCE [LARGE SCALE GENOMIC DNA]</scope>
    <source>
        <strain evidence="1">DCEP-RM93F</strain>
    </source>
</reference>
<dbReference type="Proteomes" id="UP000030758">
    <property type="component" value="Unassembled WGS sequence"/>
</dbReference>
<protein>
    <submittedName>
        <fullName evidence="1">Uncharacterized protein</fullName>
    </submittedName>
</protein>
<gene>
    <name evidence="1" type="ORF">M514_14538</name>
</gene>
<dbReference type="EMBL" id="KL367474">
    <property type="protein sequence ID" value="KFD73198.1"/>
    <property type="molecule type" value="Genomic_DNA"/>
</dbReference>
<sequence>MPGGHEIGKVRKVYNTIIPSALSSELLKQKQLILSALQLDLTDLTSSQLPLEAIAPVAIHALTYMVCQICRPTQALDPFRISALSDFDPFKPSTHSVFRPIQYLDLFRILTSRDFGQLGPTTHLESRQIQNFYLEEYEVL</sequence>
<evidence type="ECO:0000313" key="1">
    <source>
        <dbReference type="EMBL" id="KFD73198.1"/>
    </source>
</evidence>
<organism evidence="1">
    <name type="scientific">Trichuris suis</name>
    <name type="common">pig whipworm</name>
    <dbReference type="NCBI Taxonomy" id="68888"/>
    <lineage>
        <taxon>Eukaryota</taxon>
        <taxon>Metazoa</taxon>
        <taxon>Ecdysozoa</taxon>
        <taxon>Nematoda</taxon>
        <taxon>Enoplea</taxon>
        <taxon>Dorylaimia</taxon>
        <taxon>Trichinellida</taxon>
        <taxon>Trichuridae</taxon>
        <taxon>Trichuris</taxon>
    </lineage>
</organism>
<accession>A0A085NUQ2</accession>